<dbReference type="RefSeq" id="WP_264499612.1">
    <property type="nucleotide sequence ID" value="NZ_JAPDDS010000001.1"/>
</dbReference>
<evidence type="ECO:0000313" key="3">
    <source>
        <dbReference type="Proteomes" id="UP001207930"/>
    </source>
</evidence>
<dbReference type="CDD" id="cd00755">
    <property type="entry name" value="YgdL_like"/>
    <property type="match status" value="1"/>
</dbReference>
<dbReference type="PANTHER" id="PTHR43267">
    <property type="entry name" value="TRNA THREONYLCARBAMOYLADENOSINE DEHYDRATASE"/>
    <property type="match status" value="1"/>
</dbReference>
<sequence length="267" mass="29011">MSDAYLDRFSGIGRLYGTAGLEKFRHAHVAVVGIGGVGCWAAECLARSGIGKITLIDADDLCVTNTNRQIHALDGTYGKPKVGVMALRLRAIQPEIEVTERHEFLSDRNVDDFLNEGFDAVIDAIDAVRAKCVLLAKCRDRQVPVIACGGAGGRRDPSQIRVADLARTRDDALLMTVRKRLRDEHGFPKARPGEKVRKFRIEAVYSEEPPLFPTCEGGVSHERPEDLPSGLRCDAGYGTATHITAVFGMIAAGRVLEMLAAPTTTPE</sequence>
<evidence type="ECO:0000313" key="2">
    <source>
        <dbReference type="EMBL" id="MCW1883654.1"/>
    </source>
</evidence>
<evidence type="ECO:0000259" key="1">
    <source>
        <dbReference type="Pfam" id="PF00899"/>
    </source>
</evidence>
<proteinExistence type="predicted"/>
<dbReference type="SUPFAM" id="SSF69572">
    <property type="entry name" value="Activating enzymes of the ubiquitin-like proteins"/>
    <property type="match status" value="1"/>
</dbReference>
<dbReference type="PANTHER" id="PTHR43267:SF1">
    <property type="entry name" value="TRNA THREONYLCARBAMOYLADENOSINE DEHYDRATASE"/>
    <property type="match status" value="1"/>
</dbReference>
<keyword evidence="3" id="KW-1185">Reference proteome</keyword>
<dbReference type="Gene3D" id="3.40.50.720">
    <property type="entry name" value="NAD(P)-binding Rossmann-like Domain"/>
    <property type="match status" value="1"/>
</dbReference>
<gene>
    <name evidence="2" type="ORF">OKA04_02870</name>
</gene>
<protein>
    <submittedName>
        <fullName evidence="2">tRNA threonylcarbamoyladenosine dehydratase</fullName>
    </submittedName>
</protein>
<dbReference type="Pfam" id="PF00899">
    <property type="entry name" value="ThiF"/>
    <property type="match status" value="1"/>
</dbReference>
<feature type="domain" description="THIF-type NAD/FAD binding fold" evidence="1">
    <location>
        <begin position="15"/>
        <end position="259"/>
    </location>
</feature>
<dbReference type="EMBL" id="JAPDDS010000001">
    <property type="protein sequence ID" value="MCW1883654.1"/>
    <property type="molecule type" value="Genomic_DNA"/>
</dbReference>
<dbReference type="InterPro" id="IPR035985">
    <property type="entry name" value="Ubiquitin-activating_enz"/>
</dbReference>
<dbReference type="Proteomes" id="UP001207930">
    <property type="component" value="Unassembled WGS sequence"/>
</dbReference>
<reference evidence="2 3" key="1">
    <citation type="submission" date="2022-10" db="EMBL/GenBank/DDBJ databases">
        <title>Luteolibacter flavescens strain MCCC 1K03193, whole genome shotgun sequencing project.</title>
        <authorList>
            <person name="Zhao G."/>
            <person name="Shen L."/>
        </authorList>
    </citation>
    <scope>NUCLEOTIDE SEQUENCE [LARGE SCALE GENOMIC DNA]</scope>
    <source>
        <strain evidence="2 3">MCCC 1K03193</strain>
    </source>
</reference>
<dbReference type="InterPro" id="IPR000594">
    <property type="entry name" value="ThiF_NAD_FAD-bd"/>
</dbReference>
<dbReference type="InterPro" id="IPR045886">
    <property type="entry name" value="ThiF/MoeB/HesA"/>
</dbReference>
<accession>A0ABT3FKB7</accession>
<comment type="caution">
    <text evidence="2">The sequence shown here is derived from an EMBL/GenBank/DDBJ whole genome shotgun (WGS) entry which is preliminary data.</text>
</comment>
<organism evidence="2 3">
    <name type="scientific">Luteolibacter flavescens</name>
    <dbReference type="NCBI Taxonomy" id="1859460"/>
    <lineage>
        <taxon>Bacteria</taxon>
        <taxon>Pseudomonadati</taxon>
        <taxon>Verrucomicrobiota</taxon>
        <taxon>Verrucomicrobiia</taxon>
        <taxon>Verrucomicrobiales</taxon>
        <taxon>Verrucomicrobiaceae</taxon>
        <taxon>Luteolibacter</taxon>
    </lineage>
</organism>
<name>A0ABT3FKB7_9BACT</name>